<dbReference type="PROSITE" id="PS51462">
    <property type="entry name" value="NUDIX"/>
    <property type="match status" value="1"/>
</dbReference>
<protein>
    <recommendedName>
        <fullName evidence="1">Nudix hydrolase domain-containing protein</fullName>
    </recommendedName>
</protein>
<comment type="caution">
    <text evidence="2">The sequence shown here is derived from an EMBL/GenBank/DDBJ whole genome shotgun (WGS) entry which is preliminary data.</text>
</comment>
<dbReference type="InterPro" id="IPR015797">
    <property type="entry name" value="NUDIX_hydrolase-like_dom_sf"/>
</dbReference>
<dbReference type="Proteomes" id="UP000176741">
    <property type="component" value="Unassembled WGS sequence"/>
</dbReference>
<accession>A0A1F7Y0V9</accession>
<evidence type="ECO:0000259" key="1">
    <source>
        <dbReference type="PROSITE" id="PS51462"/>
    </source>
</evidence>
<organism evidence="2 3">
    <name type="scientific">Candidatus Woesebacteria bacterium RIFCSPHIGHO2_01_FULL_38_26b</name>
    <dbReference type="NCBI Taxonomy" id="1802491"/>
    <lineage>
        <taxon>Bacteria</taxon>
        <taxon>Candidatus Woeseibacteriota</taxon>
    </lineage>
</organism>
<feature type="domain" description="Nudix hydrolase" evidence="1">
    <location>
        <begin position="1"/>
        <end position="127"/>
    </location>
</feature>
<name>A0A1F7Y0V9_9BACT</name>
<sequence length="143" mass="16576">MDSAFAIICWKNRILLFLRDNIPTIPNPNCWQLPGGEAENRETPLRALKRELIEEVSYIPESLKYLGKVKRRNGYTYLYSSFVASSEAVRFKHGGTEGQMINFFTLGQMEKLKLPPKLKKRLVSQRDSLEKAFKEKSFEGFKL</sequence>
<gene>
    <name evidence="2" type="ORF">A2771_04305</name>
</gene>
<evidence type="ECO:0000313" key="2">
    <source>
        <dbReference type="EMBL" id="OGM20944.1"/>
    </source>
</evidence>
<dbReference type="Gene3D" id="3.90.79.10">
    <property type="entry name" value="Nucleoside Triphosphate Pyrophosphohydrolase"/>
    <property type="match status" value="1"/>
</dbReference>
<dbReference type="EMBL" id="MGGD01000023">
    <property type="protein sequence ID" value="OGM20944.1"/>
    <property type="molecule type" value="Genomic_DNA"/>
</dbReference>
<reference evidence="2 3" key="1">
    <citation type="journal article" date="2016" name="Nat. Commun.">
        <title>Thousands of microbial genomes shed light on interconnected biogeochemical processes in an aquifer system.</title>
        <authorList>
            <person name="Anantharaman K."/>
            <person name="Brown C.T."/>
            <person name="Hug L.A."/>
            <person name="Sharon I."/>
            <person name="Castelle C.J."/>
            <person name="Probst A.J."/>
            <person name="Thomas B.C."/>
            <person name="Singh A."/>
            <person name="Wilkins M.J."/>
            <person name="Karaoz U."/>
            <person name="Brodie E.L."/>
            <person name="Williams K.H."/>
            <person name="Hubbard S.S."/>
            <person name="Banfield J.F."/>
        </authorList>
    </citation>
    <scope>NUCLEOTIDE SEQUENCE [LARGE SCALE GENOMIC DNA]</scope>
</reference>
<dbReference type="SUPFAM" id="SSF55811">
    <property type="entry name" value="Nudix"/>
    <property type="match status" value="1"/>
</dbReference>
<proteinExistence type="predicted"/>
<dbReference type="AlphaFoldDB" id="A0A1F7Y0V9"/>
<dbReference type="Pfam" id="PF00293">
    <property type="entry name" value="NUDIX"/>
    <property type="match status" value="1"/>
</dbReference>
<evidence type="ECO:0000313" key="3">
    <source>
        <dbReference type="Proteomes" id="UP000176741"/>
    </source>
</evidence>
<dbReference type="InterPro" id="IPR000086">
    <property type="entry name" value="NUDIX_hydrolase_dom"/>
</dbReference>